<evidence type="ECO:0000313" key="3">
    <source>
        <dbReference type="Proteomes" id="UP000630718"/>
    </source>
</evidence>
<comment type="caution">
    <text evidence="2">The sequence shown here is derived from an EMBL/GenBank/DDBJ whole genome shotgun (WGS) entry which is preliminary data.</text>
</comment>
<dbReference type="InterPro" id="IPR000157">
    <property type="entry name" value="TIR_dom"/>
</dbReference>
<reference evidence="2" key="2">
    <citation type="submission" date="2020-09" db="EMBL/GenBank/DDBJ databases">
        <authorList>
            <person name="Sun Q."/>
            <person name="Ohkuma M."/>
        </authorList>
    </citation>
    <scope>NUCLEOTIDE SEQUENCE</scope>
    <source>
        <strain evidence="2">JCM 4477</strain>
    </source>
</reference>
<accession>A0A919AGF9</accession>
<dbReference type="GO" id="GO:0007165">
    <property type="term" value="P:signal transduction"/>
    <property type="evidence" value="ECO:0007669"/>
    <property type="project" value="InterPro"/>
</dbReference>
<name>A0A919AGF9_9ACTN</name>
<reference evidence="2" key="1">
    <citation type="journal article" date="2014" name="Int. J. Syst. Evol. Microbiol.">
        <title>Complete genome sequence of Corynebacterium casei LMG S-19264T (=DSM 44701T), isolated from a smear-ripened cheese.</title>
        <authorList>
            <consortium name="US DOE Joint Genome Institute (JGI-PGF)"/>
            <person name="Walter F."/>
            <person name="Albersmeier A."/>
            <person name="Kalinowski J."/>
            <person name="Ruckert C."/>
        </authorList>
    </citation>
    <scope>NUCLEOTIDE SEQUENCE</scope>
    <source>
        <strain evidence="2">JCM 4477</strain>
    </source>
</reference>
<organism evidence="2 3">
    <name type="scientific">Streptomyces fumanus</name>
    <dbReference type="NCBI Taxonomy" id="67302"/>
    <lineage>
        <taxon>Bacteria</taxon>
        <taxon>Bacillati</taxon>
        <taxon>Actinomycetota</taxon>
        <taxon>Actinomycetes</taxon>
        <taxon>Kitasatosporales</taxon>
        <taxon>Streptomycetaceae</taxon>
        <taxon>Streptomyces</taxon>
    </lineage>
</organism>
<dbReference type="InterPro" id="IPR035897">
    <property type="entry name" value="Toll_tir_struct_dom_sf"/>
</dbReference>
<protein>
    <recommendedName>
        <fullName evidence="1">TIR domain-containing protein</fullName>
    </recommendedName>
</protein>
<dbReference type="Proteomes" id="UP000630718">
    <property type="component" value="Unassembled WGS sequence"/>
</dbReference>
<evidence type="ECO:0000313" key="2">
    <source>
        <dbReference type="EMBL" id="GHF04208.1"/>
    </source>
</evidence>
<evidence type="ECO:0000259" key="1">
    <source>
        <dbReference type="Pfam" id="PF13676"/>
    </source>
</evidence>
<dbReference type="EMBL" id="BNBI01000006">
    <property type="protein sequence ID" value="GHF04208.1"/>
    <property type="molecule type" value="Genomic_DNA"/>
</dbReference>
<dbReference type="AlphaFoldDB" id="A0A919AGF9"/>
<sequence>MKGETASSPSQYDQRMDGRWSGKLLLDLVDALADLPGAETDTFFSAYGLSEAYSRPGRMASKKSKINSAIRAASAQGRVDLVLSAAVDRFRLTLDGYSAQSAAEFAAIPPSKGEMSSGKCIFISHASADRDLACALKDHLVLGGVPNGKIFFSSENSTGIPSGRNVHHHLQQTLTNSAVVIELISETFLTRPYCLMELGAAWVLNKPTYPLVVPPLSIHAAIRAVGNVKMRLLGAEAESDAVFDELHEILSSIGLILPLRFWNEAVQKFNKAMHGMFQAADVGEARA</sequence>
<dbReference type="Pfam" id="PF13676">
    <property type="entry name" value="TIR_2"/>
    <property type="match status" value="1"/>
</dbReference>
<proteinExistence type="predicted"/>
<dbReference type="Gene3D" id="3.40.50.10140">
    <property type="entry name" value="Toll/interleukin-1 receptor homology (TIR) domain"/>
    <property type="match status" value="1"/>
</dbReference>
<feature type="domain" description="TIR" evidence="1">
    <location>
        <begin position="121"/>
        <end position="215"/>
    </location>
</feature>
<keyword evidence="3" id="KW-1185">Reference proteome</keyword>
<dbReference type="SUPFAM" id="SSF52200">
    <property type="entry name" value="Toll/Interleukin receptor TIR domain"/>
    <property type="match status" value="1"/>
</dbReference>
<gene>
    <name evidence="2" type="ORF">GCM10018772_31590</name>
</gene>